<keyword evidence="2" id="KW-0812">Transmembrane</keyword>
<keyword evidence="2" id="KW-1133">Transmembrane helix</keyword>
<dbReference type="GeneID" id="17319226"/>
<feature type="region of interest" description="Disordered" evidence="1">
    <location>
        <begin position="239"/>
        <end position="261"/>
    </location>
</feature>
<proteinExistence type="predicted"/>
<keyword evidence="4" id="KW-1185">Reference proteome</keyword>
<reference evidence="4" key="1">
    <citation type="journal article" date="2013" name="Proc. Natl. Acad. Sci. U.S.A.">
        <title>Genome structure and metabolic features in the red seaweed Chondrus crispus shed light on evolution of the Archaeplastida.</title>
        <authorList>
            <person name="Collen J."/>
            <person name="Porcel B."/>
            <person name="Carre W."/>
            <person name="Ball S.G."/>
            <person name="Chaparro C."/>
            <person name="Tonon T."/>
            <person name="Barbeyron T."/>
            <person name="Michel G."/>
            <person name="Noel B."/>
            <person name="Valentin K."/>
            <person name="Elias M."/>
            <person name="Artiguenave F."/>
            <person name="Arun A."/>
            <person name="Aury J.M."/>
            <person name="Barbosa-Neto J.F."/>
            <person name="Bothwell J.H."/>
            <person name="Bouget F.Y."/>
            <person name="Brillet L."/>
            <person name="Cabello-Hurtado F."/>
            <person name="Capella-Gutierrez S."/>
            <person name="Charrier B."/>
            <person name="Cladiere L."/>
            <person name="Cock J.M."/>
            <person name="Coelho S.M."/>
            <person name="Colleoni C."/>
            <person name="Czjzek M."/>
            <person name="Da Silva C."/>
            <person name="Delage L."/>
            <person name="Denoeud F."/>
            <person name="Deschamps P."/>
            <person name="Dittami S.M."/>
            <person name="Gabaldon T."/>
            <person name="Gachon C.M."/>
            <person name="Groisillier A."/>
            <person name="Herve C."/>
            <person name="Jabbari K."/>
            <person name="Katinka M."/>
            <person name="Kloareg B."/>
            <person name="Kowalczyk N."/>
            <person name="Labadie K."/>
            <person name="Leblanc C."/>
            <person name="Lopez P.J."/>
            <person name="McLachlan D.H."/>
            <person name="Meslet-Cladiere L."/>
            <person name="Moustafa A."/>
            <person name="Nehr Z."/>
            <person name="Nyvall Collen P."/>
            <person name="Panaud O."/>
            <person name="Partensky F."/>
            <person name="Poulain J."/>
            <person name="Rensing S.A."/>
            <person name="Rousvoal S."/>
            <person name="Samson G."/>
            <person name="Symeonidi A."/>
            <person name="Weissenbach J."/>
            <person name="Zambounis A."/>
            <person name="Wincker P."/>
            <person name="Boyen C."/>
        </authorList>
    </citation>
    <scope>NUCLEOTIDE SEQUENCE [LARGE SCALE GENOMIC DNA]</scope>
    <source>
        <strain evidence="4">cv. Stackhouse</strain>
    </source>
</reference>
<dbReference type="AlphaFoldDB" id="R7QV26"/>
<feature type="region of interest" description="Disordered" evidence="1">
    <location>
        <begin position="1"/>
        <end position="20"/>
    </location>
</feature>
<dbReference type="Proteomes" id="UP000012073">
    <property type="component" value="Unassembled WGS sequence"/>
</dbReference>
<dbReference type="RefSeq" id="XP_005711509.1">
    <property type="nucleotide sequence ID" value="XM_005711452.1"/>
</dbReference>
<evidence type="ECO:0000313" key="3">
    <source>
        <dbReference type="EMBL" id="CDF41215.1"/>
    </source>
</evidence>
<dbReference type="EMBL" id="HG002328">
    <property type="protein sequence ID" value="CDF41215.1"/>
    <property type="molecule type" value="Genomic_DNA"/>
</dbReference>
<gene>
    <name evidence="3" type="ORF">CHC_T00007749001</name>
</gene>
<keyword evidence="2" id="KW-0472">Membrane</keyword>
<evidence type="ECO:0000313" key="4">
    <source>
        <dbReference type="Proteomes" id="UP000012073"/>
    </source>
</evidence>
<organism evidence="3 4">
    <name type="scientific">Chondrus crispus</name>
    <name type="common">Carrageen Irish moss</name>
    <name type="synonym">Polymorpha crispa</name>
    <dbReference type="NCBI Taxonomy" id="2769"/>
    <lineage>
        <taxon>Eukaryota</taxon>
        <taxon>Rhodophyta</taxon>
        <taxon>Florideophyceae</taxon>
        <taxon>Rhodymeniophycidae</taxon>
        <taxon>Gigartinales</taxon>
        <taxon>Gigartinaceae</taxon>
        <taxon>Chondrus</taxon>
    </lineage>
</organism>
<dbReference type="KEGG" id="ccp:CHC_T00007749001"/>
<evidence type="ECO:0000256" key="1">
    <source>
        <dbReference type="SAM" id="MobiDB-lite"/>
    </source>
</evidence>
<accession>R7QV26</accession>
<sequence length="290" mass="32072">MQAASGKRQTETDSFRRPPSAWTSNPRFYLLCTSQPSWKQLLCTSQPSWKQSCTTSDASLPSQANDPINSFSDMDVTVPATESVQLNRDAIISAANVLMVALLKMNRVLIPALLKWKRASRAAWIDAADDDMRRPRRTRKLMTKPGPNSSDDDVSEHDEDKHIHNVDREKFRRGAAPNLLVYTSFATVFFTILTIFLYSAIIITLVLSLFPFGPAEGIIFSFSLIATATISEAETLLQKGKTRTQQSRPLSGAAPGVHDEENGLLANANNQRYGAMPAFQADGDSFSDLE</sequence>
<feature type="transmembrane region" description="Helical" evidence="2">
    <location>
        <begin position="179"/>
        <end position="212"/>
    </location>
</feature>
<feature type="region of interest" description="Disordered" evidence="1">
    <location>
        <begin position="136"/>
        <end position="160"/>
    </location>
</feature>
<protein>
    <submittedName>
        <fullName evidence="3">Uncharacterized protein</fullName>
    </submittedName>
</protein>
<evidence type="ECO:0000256" key="2">
    <source>
        <dbReference type="SAM" id="Phobius"/>
    </source>
</evidence>
<dbReference type="Gramene" id="CDF41215">
    <property type="protein sequence ID" value="CDF41215"/>
    <property type="gene ID" value="CHC_T00007749001"/>
</dbReference>
<name>R7QV26_CHOCR</name>